<accession>A0A0R1UAK7</accession>
<dbReference type="InterPro" id="IPR029058">
    <property type="entry name" value="AB_hydrolase_fold"/>
</dbReference>
<feature type="domain" description="BD-FAE-like" evidence="1">
    <location>
        <begin position="37"/>
        <end position="126"/>
    </location>
</feature>
<organism evidence="2 3">
    <name type="scientific">Limosilactobacillus ingluviei DSM 15946</name>
    <dbReference type="NCBI Taxonomy" id="1423760"/>
    <lineage>
        <taxon>Bacteria</taxon>
        <taxon>Bacillati</taxon>
        <taxon>Bacillota</taxon>
        <taxon>Bacilli</taxon>
        <taxon>Lactobacillales</taxon>
        <taxon>Lactobacillaceae</taxon>
        <taxon>Limosilactobacillus</taxon>
    </lineage>
</organism>
<proteinExistence type="predicted"/>
<name>A0A0R1UAK7_9LACO</name>
<evidence type="ECO:0000259" key="1">
    <source>
        <dbReference type="Pfam" id="PF20434"/>
    </source>
</evidence>
<gene>
    <name evidence="2" type="ORF">FC43_GL001393</name>
</gene>
<dbReference type="InterPro" id="IPR049492">
    <property type="entry name" value="BD-FAE-like_dom"/>
</dbReference>
<dbReference type="PATRIC" id="fig|1423760.3.peg.1460"/>
<dbReference type="Pfam" id="PF20434">
    <property type="entry name" value="BD-FAE"/>
    <property type="match status" value="1"/>
</dbReference>
<dbReference type="Gene3D" id="3.40.50.1820">
    <property type="entry name" value="alpha/beta hydrolase"/>
    <property type="match status" value="1"/>
</dbReference>
<dbReference type="SUPFAM" id="SSF53474">
    <property type="entry name" value="alpha/beta-Hydrolases"/>
    <property type="match status" value="1"/>
</dbReference>
<evidence type="ECO:0000313" key="2">
    <source>
        <dbReference type="EMBL" id="KRL90384.1"/>
    </source>
</evidence>
<sequence length="273" mass="30073">MTMQVQTYSLTTDHRTTPATLTAYLQTPTPGSTVQQFAPLLIIPGGSMTHIPVEETEKTALAFASRGFQVFILRYSFVSDQTPLYPAPLYDLAQAVAMINTHRATWHLNDYLHLLGFSAGGQVTALFNDYWDASWLAQGAGVTTAELAFTDLILGYPVIDLDAGFPTDAPTLAQWTDTPVKYNASQHVTATNRPTFLWATLDDPIVPVQNTINYFLAQQAAGISQEIHLFEHGPHGMDLANALVAHHPAGNQPHVAHWVDLAVEWLQSDHHQF</sequence>
<protein>
    <submittedName>
        <fullName evidence="2">Esterase</fullName>
    </submittedName>
</protein>
<comment type="caution">
    <text evidence="2">The sequence shown here is derived from an EMBL/GenBank/DDBJ whole genome shotgun (WGS) entry which is preliminary data.</text>
</comment>
<reference evidence="2 3" key="1">
    <citation type="journal article" date="2015" name="Genome Announc.">
        <title>Expanding the biotechnology potential of lactobacilli through comparative genomics of 213 strains and associated genera.</title>
        <authorList>
            <person name="Sun Z."/>
            <person name="Harris H.M."/>
            <person name="McCann A."/>
            <person name="Guo C."/>
            <person name="Argimon S."/>
            <person name="Zhang W."/>
            <person name="Yang X."/>
            <person name="Jeffery I.B."/>
            <person name="Cooney J.C."/>
            <person name="Kagawa T.F."/>
            <person name="Liu W."/>
            <person name="Song Y."/>
            <person name="Salvetti E."/>
            <person name="Wrobel A."/>
            <person name="Rasinkangas P."/>
            <person name="Parkhill J."/>
            <person name="Rea M.C."/>
            <person name="O'Sullivan O."/>
            <person name="Ritari J."/>
            <person name="Douillard F.P."/>
            <person name="Paul Ross R."/>
            <person name="Yang R."/>
            <person name="Briner A.E."/>
            <person name="Felis G.E."/>
            <person name="de Vos W.M."/>
            <person name="Barrangou R."/>
            <person name="Klaenhammer T.R."/>
            <person name="Caufield P.W."/>
            <person name="Cui Y."/>
            <person name="Zhang H."/>
            <person name="O'Toole P.W."/>
        </authorList>
    </citation>
    <scope>NUCLEOTIDE SEQUENCE [LARGE SCALE GENOMIC DNA]</scope>
    <source>
        <strain evidence="2 3">DSM 15946</strain>
    </source>
</reference>
<dbReference type="Proteomes" id="UP000050816">
    <property type="component" value="Unassembled WGS sequence"/>
</dbReference>
<dbReference type="AlphaFoldDB" id="A0A0R1UAK7"/>
<dbReference type="EMBL" id="AZFK01000030">
    <property type="protein sequence ID" value="KRL90384.1"/>
    <property type="molecule type" value="Genomic_DNA"/>
</dbReference>
<evidence type="ECO:0000313" key="3">
    <source>
        <dbReference type="Proteomes" id="UP000050816"/>
    </source>
</evidence>